<accession>A0ABY3PC83</accession>
<evidence type="ECO:0000313" key="1">
    <source>
        <dbReference type="EMBL" id="UEX89888.1"/>
    </source>
</evidence>
<proteinExistence type="predicted"/>
<reference evidence="1 2" key="1">
    <citation type="journal article" date="2022" name="Pathogens">
        <title>Staphylococcus ratti sp. nov. Isolated from a Lab Rat.</title>
        <authorList>
            <person name="Kovarovic V."/>
            <person name="Sedlacek I."/>
            <person name="Petras P."/>
            <person name="Kralova S."/>
            <person name="Maslanova I."/>
            <person name="Svec P."/>
            <person name="Neumann-Schaal M."/>
            <person name="Botka T."/>
            <person name="Gelbicova T."/>
            <person name="Stankova E."/>
            <person name="Doskar J."/>
            <person name="Pantucek R."/>
        </authorList>
    </citation>
    <scope>NUCLEOTIDE SEQUENCE [LARGE SCALE GENOMIC DNA]</scope>
    <source>
        <strain evidence="1 2">CCM 9025</strain>
    </source>
</reference>
<sequence>MIFNEAEVRNYLTIVKDDNPIHPEIVPGQMVVERVWRWLDMRPICYQVKYKQPIRLGEALKIETFQKRIVVKQVSGETKLIITIE</sequence>
<name>A0ABY3PC83_9STAP</name>
<organism evidence="1 2">
    <name type="scientific">Staphylococcus ratti</name>
    <dbReference type="NCBI Taxonomy" id="2892440"/>
    <lineage>
        <taxon>Bacteria</taxon>
        <taxon>Bacillati</taxon>
        <taxon>Bacillota</taxon>
        <taxon>Bacilli</taxon>
        <taxon>Bacillales</taxon>
        <taxon>Staphylococcaceae</taxon>
        <taxon>Staphylococcus</taxon>
    </lineage>
</organism>
<dbReference type="EMBL" id="CP086654">
    <property type="protein sequence ID" value="UEX89888.1"/>
    <property type="molecule type" value="Genomic_DNA"/>
</dbReference>
<protein>
    <submittedName>
        <fullName evidence="1">Uncharacterized protein</fullName>
    </submittedName>
</protein>
<evidence type="ECO:0000313" key="2">
    <source>
        <dbReference type="Proteomes" id="UP001197626"/>
    </source>
</evidence>
<gene>
    <name evidence="1" type="ORF">LN051_10060</name>
</gene>
<keyword evidence="2" id="KW-1185">Reference proteome</keyword>
<dbReference type="RefSeq" id="WP_229292393.1">
    <property type="nucleotide sequence ID" value="NZ_CP086654.1"/>
</dbReference>
<dbReference type="Proteomes" id="UP001197626">
    <property type="component" value="Chromosome"/>
</dbReference>